<proteinExistence type="predicted"/>
<dbReference type="EnsemblPlants" id="KEH22735">
    <property type="protein sequence ID" value="KEH22735"/>
    <property type="gene ID" value="MTR_7g056630"/>
</dbReference>
<reference evidence="2 4" key="1">
    <citation type="journal article" date="2011" name="Nature">
        <title>The Medicago genome provides insight into the evolution of rhizobial symbioses.</title>
        <authorList>
            <person name="Young N.D."/>
            <person name="Debelle F."/>
            <person name="Oldroyd G.E."/>
            <person name="Geurts R."/>
            <person name="Cannon S.B."/>
            <person name="Udvardi M.K."/>
            <person name="Benedito V.A."/>
            <person name="Mayer K.F."/>
            <person name="Gouzy J."/>
            <person name="Schoof H."/>
            <person name="Van de Peer Y."/>
            <person name="Proost S."/>
            <person name="Cook D.R."/>
            <person name="Meyers B.C."/>
            <person name="Spannagl M."/>
            <person name="Cheung F."/>
            <person name="De Mita S."/>
            <person name="Krishnakumar V."/>
            <person name="Gundlach H."/>
            <person name="Zhou S."/>
            <person name="Mudge J."/>
            <person name="Bharti A.K."/>
            <person name="Murray J.D."/>
            <person name="Naoumkina M.A."/>
            <person name="Rosen B."/>
            <person name="Silverstein K.A."/>
            <person name="Tang H."/>
            <person name="Rombauts S."/>
            <person name="Zhao P.X."/>
            <person name="Zhou P."/>
            <person name="Barbe V."/>
            <person name="Bardou P."/>
            <person name="Bechner M."/>
            <person name="Bellec A."/>
            <person name="Berger A."/>
            <person name="Berges H."/>
            <person name="Bidwell S."/>
            <person name="Bisseling T."/>
            <person name="Choisne N."/>
            <person name="Couloux A."/>
            <person name="Denny R."/>
            <person name="Deshpande S."/>
            <person name="Dai X."/>
            <person name="Doyle J.J."/>
            <person name="Dudez A.M."/>
            <person name="Farmer A.D."/>
            <person name="Fouteau S."/>
            <person name="Franken C."/>
            <person name="Gibelin C."/>
            <person name="Gish J."/>
            <person name="Goldstein S."/>
            <person name="Gonzalez A.J."/>
            <person name="Green P.J."/>
            <person name="Hallab A."/>
            <person name="Hartog M."/>
            <person name="Hua A."/>
            <person name="Humphray S.J."/>
            <person name="Jeong D.H."/>
            <person name="Jing Y."/>
            <person name="Jocker A."/>
            <person name="Kenton S.M."/>
            <person name="Kim D.J."/>
            <person name="Klee K."/>
            <person name="Lai H."/>
            <person name="Lang C."/>
            <person name="Lin S."/>
            <person name="Macmil S.L."/>
            <person name="Magdelenat G."/>
            <person name="Matthews L."/>
            <person name="McCorrison J."/>
            <person name="Monaghan E.L."/>
            <person name="Mun J.H."/>
            <person name="Najar F.Z."/>
            <person name="Nicholson C."/>
            <person name="Noirot C."/>
            <person name="O'Bleness M."/>
            <person name="Paule C.R."/>
            <person name="Poulain J."/>
            <person name="Prion F."/>
            <person name="Qin B."/>
            <person name="Qu C."/>
            <person name="Retzel E.F."/>
            <person name="Riddle C."/>
            <person name="Sallet E."/>
            <person name="Samain S."/>
            <person name="Samson N."/>
            <person name="Sanders I."/>
            <person name="Saurat O."/>
            <person name="Scarpelli C."/>
            <person name="Schiex T."/>
            <person name="Segurens B."/>
            <person name="Severin A.J."/>
            <person name="Sherrier D.J."/>
            <person name="Shi R."/>
            <person name="Sims S."/>
            <person name="Singer S.R."/>
            <person name="Sinharoy S."/>
            <person name="Sterck L."/>
            <person name="Viollet A."/>
            <person name="Wang B.B."/>
            <person name="Wang K."/>
            <person name="Wang M."/>
            <person name="Wang X."/>
            <person name="Warfsmann J."/>
            <person name="Weissenbach J."/>
            <person name="White D.D."/>
            <person name="White J.D."/>
            <person name="Wiley G.B."/>
            <person name="Wincker P."/>
            <person name="Xing Y."/>
            <person name="Yang L."/>
            <person name="Yao Z."/>
            <person name="Ying F."/>
            <person name="Zhai J."/>
            <person name="Zhou L."/>
            <person name="Zuber A."/>
            <person name="Denarie J."/>
            <person name="Dixon R.A."/>
            <person name="May G.D."/>
            <person name="Schwartz D.C."/>
            <person name="Rogers J."/>
            <person name="Quetier F."/>
            <person name="Town C.D."/>
            <person name="Roe B.A."/>
        </authorList>
    </citation>
    <scope>NUCLEOTIDE SEQUENCE [LARGE SCALE GENOMIC DNA]</scope>
    <source>
        <strain evidence="2">A17</strain>
        <strain evidence="3 4">cv. Jemalong A17</strain>
    </source>
</reference>
<sequence>MKQGLLSESNSGKTHFSPQNSNFNFPMPKFDPKVCLKRLYFTKNLTQNIILKNHKKQHHTSPILSKNTRRYTATVTKEPNELLEFNTSTHLPIKLNSSNYPAWYNQIDSLLVAHDLVGYVIEYGISFIVGS</sequence>
<dbReference type="AlphaFoldDB" id="A0A072UA64"/>
<dbReference type="EMBL" id="CM001223">
    <property type="protein sequence ID" value="KEH22735.1"/>
    <property type="molecule type" value="Genomic_DNA"/>
</dbReference>
<accession>A0A072UA64</accession>
<protein>
    <recommendedName>
        <fullName evidence="5">Retrotransposon Copia-like N-terminal domain-containing protein</fullName>
    </recommendedName>
</protein>
<organism evidence="2 4">
    <name type="scientific">Medicago truncatula</name>
    <name type="common">Barrel medic</name>
    <name type="synonym">Medicago tribuloides</name>
    <dbReference type="NCBI Taxonomy" id="3880"/>
    <lineage>
        <taxon>Eukaryota</taxon>
        <taxon>Viridiplantae</taxon>
        <taxon>Streptophyta</taxon>
        <taxon>Embryophyta</taxon>
        <taxon>Tracheophyta</taxon>
        <taxon>Spermatophyta</taxon>
        <taxon>Magnoliopsida</taxon>
        <taxon>eudicotyledons</taxon>
        <taxon>Gunneridae</taxon>
        <taxon>Pentapetalae</taxon>
        <taxon>rosids</taxon>
        <taxon>fabids</taxon>
        <taxon>Fabales</taxon>
        <taxon>Fabaceae</taxon>
        <taxon>Papilionoideae</taxon>
        <taxon>50 kb inversion clade</taxon>
        <taxon>NPAAA clade</taxon>
        <taxon>Hologalegina</taxon>
        <taxon>IRL clade</taxon>
        <taxon>Trifolieae</taxon>
        <taxon>Medicago</taxon>
    </lineage>
</organism>
<evidence type="ECO:0000313" key="2">
    <source>
        <dbReference type="EMBL" id="KEH22735.1"/>
    </source>
</evidence>
<dbReference type="HOGENOM" id="CLU_1930691_0_0_1"/>
<feature type="region of interest" description="Disordered" evidence="1">
    <location>
        <begin position="1"/>
        <end position="20"/>
    </location>
</feature>
<dbReference type="Proteomes" id="UP000002051">
    <property type="component" value="Unassembled WGS sequence"/>
</dbReference>
<evidence type="ECO:0008006" key="5">
    <source>
        <dbReference type="Google" id="ProtNLM"/>
    </source>
</evidence>
<gene>
    <name evidence="2" type="ordered locus">MTR_7g056630</name>
</gene>
<evidence type="ECO:0000256" key="1">
    <source>
        <dbReference type="SAM" id="MobiDB-lite"/>
    </source>
</evidence>
<reference evidence="3" key="3">
    <citation type="submission" date="2015-04" db="UniProtKB">
        <authorList>
            <consortium name="EnsemblPlants"/>
        </authorList>
    </citation>
    <scope>IDENTIFICATION</scope>
    <source>
        <strain evidence="3">cv. Jemalong A17</strain>
    </source>
</reference>
<evidence type="ECO:0000313" key="4">
    <source>
        <dbReference type="Proteomes" id="UP000002051"/>
    </source>
</evidence>
<keyword evidence="4" id="KW-1185">Reference proteome</keyword>
<name>A0A072UA64_MEDTR</name>
<reference evidence="2 4" key="2">
    <citation type="journal article" date="2014" name="BMC Genomics">
        <title>An improved genome release (version Mt4.0) for the model legume Medicago truncatula.</title>
        <authorList>
            <person name="Tang H."/>
            <person name="Krishnakumar V."/>
            <person name="Bidwell S."/>
            <person name="Rosen B."/>
            <person name="Chan A."/>
            <person name="Zhou S."/>
            <person name="Gentzbittel L."/>
            <person name="Childs K.L."/>
            <person name="Yandell M."/>
            <person name="Gundlach H."/>
            <person name="Mayer K.F."/>
            <person name="Schwartz D.C."/>
            <person name="Town C.D."/>
        </authorList>
    </citation>
    <scope>GENOME REANNOTATION</scope>
    <source>
        <strain evidence="2">A17</strain>
        <strain evidence="3 4">cv. Jemalong A17</strain>
    </source>
</reference>
<evidence type="ECO:0000313" key="3">
    <source>
        <dbReference type="EnsemblPlants" id="KEH22735"/>
    </source>
</evidence>